<organism evidence="5 6">
    <name type="scientific">Streptomyces nojiriensis</name>
    <dbReference type="NCBI Taxonomy" id="66374"/>
    <lineage>
        <taxon>Bacteria</taxon>
        <taxon>Bacillati</taxon>
        <taxon>Actinomycetota</taxon>
        <taxon>Actinomycetes</taxon>
        <taxon>Kitasatosporales</taxon>
        <taxon>Streptomycetaceae</taxon>
        <taxon>Streptomyces</taxon>
    </lineage>
</organism>
<accession>A0ABQ3SQD4</accession>
<dbReference type="PROSITE" id="PS00622">
    <property type="entry name" value="HTH_LUXR_1"/>
    <property type="match status" value="1"/>
</dbReference>
<keyword evidence="6" id="KW-1185">Reference proteome</keyword>
<dbReference type="Pfam" id="PF00196">
    <property type="entry name" value="GerE"/>
    <property type="match status" value="1"/>
</dbReference>
<dbReference type="RefSeq" id="WP_229875047.1">
    <property type="nucleotide sequence ID" value="NZ_BMRL01000002.1"/>
</dbReference>
<feature type="region of interest" description="Disordered" evidence="3">
    <location>
        <begin position="317"/>
        <end position="358"/>
    </location>
</feature>
<dbReference type="Proteomes" id="UP000613974">
    <property type="component" value="Unassembled WGS sequence"/>
</dbReference>
<dbReference type="PANTHER" id="PTHR16305:SF35">
    <property type="entry name" value="TRANSCRIPTIONAL ACTIVATOR DOMAIN"/>
    <property type="match status" value="1"/>
</dbReference>
<reference evidence="6" key="1">
    <citation type="submission" date="2023-07" db="EMBL/GenBank/DDBJ databases">
        <title>Whole genome shotgun sequence of Streptomyces nojiriensis NBRC 13794.</title>
        <authorList>
            <person name="Komaki H."/>
            <person name="Tamura T."/>
        </authorList>
    </citation>
    <scope>NUCLEOTIDE SEQUENCE [LARGE SCALE GENOMIC DNA]</scope>
    <source>
        <strain evidence="6">NBRC 13794</strain>
    </source>
</reference>
<dbReference type="PRINTS" id="PR00038">
    <property type="entry name" value="HTHLUXR"/>
</dbReference>
<dbReference type="CDD" id="cd06170">
    <property type="entry name" value="LuxR_C_like"/>
    <property type="match status" value="1"/>
</dbReference>
<dbReference type="GeneID" id="95588581"/>
<dbReference type="InterPro" id="IPR016032">
    <property type="entry name" value="Sig_transdc_resp-reg_C-effctor"/>
</dbReference>
<feature type="domain" description="HTH luxR-type" evidence="4">
    <location>
        <begin position="949"/>
        <end position="1014"/>
    </location>
</feature>
<comment type="caution">
    <text evidence="5">The sequence shown here is derived from an EMBL/GenBank/DDBJ whole genome shotgun (WGS) entry which is preliminary data.</text>
</comment>
<evidence type="ECO:0000313" key="6">
    <source>
        <dbReference type="Proteomes" id="UP000613974"/>
    </source>
</evidence>
<sequence length="1018" mass="108207">MAYHETDHEIGVTVGSIRPRHHPLDSATPSIPGPGSAGLLERDDALELLAAETDRALNGSGRLVLFRAPTGTGRSALLEVAAEQGAKLGMQVLRAHASADCPGAPLALVQRLLDAESDPGDLHSDPQTPKLSSHSSRLWRLLCEHAAASPLLITVEDVHLADQASRNWLTEAARRLTGMPVLMVVTERGQYDIAPPRAGLAYSLPPDTVRMHALAPLSRSAAAELVRRALGPDTSDAWLDGCIRAGAGNPLLLRSLFDDLRAVFPYGASDSSGPEPRLPERCAELYPGAFVAAVSWWLKSAGHESTLVARALAELEGSTPEQGDEGRQEDGEQGVGGSGFPDGAGTSDLRRGAAGPGEPDPGLDFVGFLAELTGADPDRVAGWVAAMIRLGLLRRAPGTGVPRFAHPLLRGAVLDGWPRSHRQSLHHRAAELRRRRGDGAEAVAGHLLRTSPAGAAGGTEPPGAAGGGAPVDRALLDAAAEASRAGRTDAAALYLRRALDEPLPRERRSAVLTELGELEFTTQRTGGIPRLAEALRLQEQTRGRVLAAVNLGNALANQGRPHAALDVLRDLGPLDAEPVLARAVQTASAFFSDHDPEIRRAVHTRLRERAEQSPDWISPALHALLIRYRAAAGALSAASAVERIRQLLAAPEDPLLVPYLLATAAAVAQWADASDDAERLVRAGLTEHWLTPLHPVHRSLLDSRADTAAARGQYQWLLEETADKLRTPADAARTGVSNLLAHRVIALAERGRAAEAERLIADIDVEEANDSGELNRFLYARGVLRLSVGDPAGALADFRECGRRQLGREVESLVNTPWRSAAAECLLLLGETPQALALAEEDSRYAAAWGTPRVRGRAMRVLGAATGGRRGLELTAEAVGILRGTSLDIELIPALVTHGLQLTAAGQPRRARPLLREAATAAERLGAIRLSGSAERALRASGSRRRNTSLTGPGSLTAGERRIAALAADGRTNAEISELLHLALRTVETHLTSTYRKLGIRRRVDLRAVLSSHAEDPV</sequence>
<dbReference type="PROSITE" id="PS50043">
    <property type="entry name" value="HTH_LUXR_2"/>
    <property type="match status" value="1"/>
</dbReference>
<dbReference type="PANTHER" id="PTHR16305">
    <property type="entry name" value="TESTICULAR SOLUBLE ADENYLYL CYCLASE"/>
    <property type="match status" value="1"/>
</dbReference>
<dbReference type="SMART" id="SM00421">
    <property type="entry name" value="HTH_LUXR"/>
    <property type="match status" value="1"/>
</dbReference>
<name>A0ABQ3SQD4_9ACTN</name>
<evidence type="ECO:0000256" key="3">
    <source>
        <dbReference type="SAM" id="MobiDB-lite"/>
    </source>
</evidence>
<dbReference type="InterPro" id="IPR041664">
    <property type="entry name" value="AAA_16"/>
</dbReference>
<dbReference type="InterPro" id="IPR000792">
    <property type="entry name" value="Tscrpt_reg_LuxR_C"/>
</dbReference>
<feature type="region of interest" description="Disordered" evidence="3">
    <location>
        <begin position="449"/>
        <end position="470"/>
    </location>
</feature>
<evidence type="ECO:0000256" key="2">
    <source>
        <dbReference type="ARBA" id="ARBA00022840"/>
    </source>
</evidence>
<feature type="compositionally biased region" description="Low complexity" evidence="3">
    <location>
        <begin position="452"/>
        <end position="463"/>
    </location>
</feature>
<dbReference type="SUPFAM" id="SSF46894">
    <property type="entry name" value="C-terminal effector domain of the bipartite response regulators"/>
    <property type="match status" value="1"/>
</dbReference>
<dbReference type="InterPro" id="IPR036388">
    <property type="entry name" value="WH-like_DNA-bd_sf"/>
</dbReference>
<keyword evidence="1" id="KW-0547">Nucleotide-binding</keyword>
<dbReference type="SUPFAM" id="SSF52540">
    <property type="entry name" value="P-loop containing nucleoside triphosphate hydrolases"/>
    <property type="match status" value="1"/>
</dbReference>
<evidence type="ECO:0000259" key="4">
    <source>
        <dbReference type="PROSITE" id="PS50043"/>
    </source>
</evidence>
<proteinExistence type="predicted"/>
<dbReference type="InterPro" id="IPR027417">
    <property type="entry name" value="P-loop_NTPase"/>
</dbReference>
<dbReference type="EMBL" id="BNEC01000005">
    <property type="protein sequence ID" value="GHI70353.1"/>
    <property type="molecule type" value="Genomic_DNA"/>
</dbReference>
<keyword evidence="2" id="KW-0067">ATP-binding</keyword>
<dbReference type="Pfam" id="PF13191">
    <property type="entry name" value="AAA_16"/>
    <property type="match status" value="1"/>
</dbReference>
<feature type="compositionally biased region" description="Gly residues" evidence="3">
    <location>
        <begin position="333"/>
        <end position="342"/>
    </location>
</feature>
<evidence type="ECO:0000313" key="5">
    <source>
        <dbReference type="EMBL" id="GHI70353.1"/>
    </source>
</evidence>
<dbReference type="Gene3D" id="1.10.10.10">
    <property type="entry name" value="Winged helix-like DNA-binding domain superfamily/Winged helix DNA-binding domain"/>
    <property type="match status" value="1"/>
</dbReference>
<protein>
    <recommendedName>
        <fullName evidence="4">HTH luxR-type domain-containing protein</fullName>
    </recommendedName>
</protein>
<gene>
    <name evidence="5" type="ORF">Snoj_42710</name>
</gene>
<evidence type="ECO:0000256" key="1">
    <source>
        <dbReference type="ARBA" id="ARBA00022741"/>
    </source>
</evidence>